<dbReference type="AlphaFoldDB" id="A0AAX4HVT2"/>
<dbReference type="Gene3D" id="3.10.129.10">
    <property type="entry name" value="Hotdog Thioesterase"/>
    <property type="match status" value="1"/>
</dbReference>
<dbReference type="RefSeq" id="WP_321399966.1">
    <property type="nucleotide sequence ID" value="NZ_CP139487.1"/>
</dbReference>
<dbReference type="Proteomes" id="UP001324634">
    <property type="component" value="Chromosome"/>
</dbReference>
<gene>
    <name evidence="1" type="ORF">SOO65_10095</name>
</gene>
<dbReference type="EMBL" id="CP139487">
    <property type="protein sequence ID" value="WPU67104.1"/>
    <property type="molecule type" value="Genomic_DNA"/>
</dbReference>
<dbReference type="EC" id="3.1.2.-" evidence="1"/>
<dbReference type="NCBIfam" id="TIGR00369">
    <property type="entry name" value="unchar_dom_1"/>
    <property type="match status" value="1"/>
</dbReference>
<accession>A0AAX4HVT2</accession>
<keyword evidence="2" id="KW-1185">Reference proteome</keyword>
<name>A0AAX4HVT2_9BACT</name>
<keyword evidence="1" id="KW-0378">Hydrolase</keyword>
<dbReference type="InterPro" id="IPR029069">
    <property type="entry name" value="HotDog_dom_sf"/>
</dbReference>
<evidence type="ECO:0000313" key="2">
    <source>
        <dbReference type="Proteomes" id="UP001324634"/>
    </source>
</evidence>
<protein>
    <submittedName>
        <fullName evidence="1">PaaI family thioesterase</fullName>
        <ecNumber evidence="1">3.1.2.-</ecNumber>
    </submittedName>
</protein>
<organism evidence="1 2">
    <name type="scientific">Peredibacter starrii</name>
    <dbReference type="NCBI Taxonomy" id="28202"/>
    <lineage>
        <taxon>Bacteria</taxon>
        <taxon>Pseudomonadati</taxon>
        <taxon>Bdellovibrionota</taxon>
        <taxon>Bacteriovoracia</taxon>
        <taxon>Bacteriovoracales</taxon>
        <taxon>Bacteriovoracaceae</taxon>
        <taxon>Peredibacter</taxon>
    </lineage>
</organism>
<reference evidence="1 2" key="1">
    <citation type="submission" date="2023-11" db="EMBL/GenBank/DDBJ databases">
        <title>Peredibacter starrii A3.12.</title>
        <authorList>
            <person name="Mitchell R.J."/>
        </authorList>
    </citation>
    <scope>NUCLEOTIDE SEQUENCE [LARGE SCALE GENOMIC DNA]</scope>
    <source>
        <strain evidence="1 2">A3.12</strain>
    </source>
</reference>
<dbReference type="GO" id="GO:0016790">
    <property type="term" value="F:thiolester hydrolase activity"/>
    <property type="evidence" value="ECO:0007669"/>
    <property type="project" value="UniProtKB-ARBA"/>
</dbReference>
<evidence type="ECO:0000313" key="1">
    <source>
        <dbReference type="EMBL" id="WPU67104.1"/>
    </source>
</evidence>
<dbReference type="CDD" id="cd03443">
    <property type="entry name" value="PaaI_thioesterase"/>
    <property type="match status" value="1"/>
</dbReference>
<sequence>MSVHQKWLDGLKHFNKEGKLQLPPPSMLSLGHEFLEIVPGERMVAKIPFQKQFTNPVGVYQGGILAGCIDDVFGPLSYITAQGPCLTISMNVTFLTSFTEEMGHCTIEAQVLKKTKNFIFMRADVKSPKGELMAHAETHVKVLS</sequence>
<dbReference type="KEGG" id="psti:SOO65_10095"/>
<dbReference type="SUPFAM" id="SSF54637">
    <property type="entry name" value="Thioesterase/thiol ester dehydrase-isomerase"/>
    <property type="match status" value="1"/>
</dbReference>
<proteinExistence type="predicted"/>
<dbReference type="InterPro" id="IPR003736">
    <property type="entry name" value="PAAI_dom"/>
</dbReference>